<dbReference type="GO" id="GO:0003677">
    <property type="term" value="F:DNA binding"/>
    <property type="evidence" value="ECO:0007669"/>
    <property type="project" value="InterPro"/>
</dbReference>
<evidence type="ECO:0000313" key="3">
    <source>
        <dbReference type="EMBL" id="OFJ47315.1"/>
    </source>
</evidence>
<dbReference type="EMBL" id="MAQB02000001">
    <property type="protein sequence ID" value="OFJ48548.1"/>
    <property type="molecule type" value="Genomic_DNA"/>
</dbReference>
<organism evidence="3 6">
    <name type="scientific">Janthinobacterium lividum</name>
    <dbReference type="NCBI Taxonomy" id="29581"/>
    <lineage>
        <taxon>Bacteria</taxon>
        <taxon>Pseudomonadati</taxon>
        <taxon>Pseudomonadota</taxon>
        <taxon>Betaproteobacteria</taxon>
        <taxon>Burkholderiales</taxon>
        <taxon>Oxalobacteraceae</taxon>
        <taxon>Janthinobacterium</taxon>
    </lineage>
</organism>
<gene>
    <name evidence="4" type="ORF">BA896_006065</name>
    <name evidence="5" type="ORF">BA896_011710</name>
    <name evidence="3" type="ORF">BA896_016115</name>
</gene>
<evidence type="ECO:0000313" key="6">
    <source>
        <dbReference type="Proteomes" id="UP000092634"/>
    </source>
</evidence>
<dbReference type="NCBIfam" id="NF033542">
    <property type="entry name" value="transpos_IS110"/>
    <property type="match status" value="1"/>
</dbReference>
<dbReference type="GO" id="GO:0004803">
    <property type="term" value="F:transposase activity"/>
    <property type="evidence" value="ECO:0007669"/>
    <property type="project" value="InterPro"/>
</dbReference>
<sequence>MPVSPHSQGRSQEDHSMFNLGIDVAKAKLDCALRLPNGKHRNKVVENNHKGFIALSEWLLKQDASSPRVCMEATGTYWEKVAEYLAGLGMVVSVINPAQIKAFGASRLVRTKTDKVDAQLIADFAHERQPEPWLAPSPAEQALRAMVLRLEALQTMRLQESNRLEVAREAVRQGIVDHITWLDGQIKELIQAIKRHIDDDPDLRGKSELLDTIPGLGERTIPVLLSYYANPERFDSAKQAVAFAGLDPRQHESGSSVRGKPRMSKVGHSFLRKALYMPAMVTVYRTAWGKRFGQRLRAAGKAKKLIIGAMMRKLVHVAFGVLRSGKIFDPTLHAA</sequence>
<comment type="caution">
    <text evidence="3">The sequence shown here is derived from an EMBL/GenBank/DDBJ whole genome shotgun (WGS) entry which is preliminary data.</text>
</comment>
<name>A0A1B8NN22_9BURK</name>
<dbReference type="PANTHER" id="PTHR33055">
    <property type="entry name" value="TRANSPOSASE FOR INSERTION SEQUENCE ELEMENT IS1111A"/>
    <property type="match status" value="1"/>
</dbReference>
<dbReference type="GO" id="GO:0006313">
    <property type="term" value="P:DNA transposition"/>
    <property type="evidence" value="ECO:0007669"/>
    <property type="project" value="InterPro"/>
</dbReference>
<accession>A0A1B8NN22</accession>
<dbReference type="InterPro" id="IPR003346">
    <property type="entry name" value="Transposase_20"/>
</dbReference>
<dbReference type="InterPro" id="IPR002525">
    <property type="entry name" value="Transp_IS110-like_N"/>
</dbReference>
<dbReference type="EMBL" id="MAQB02000001">
    <property type="protein sequence ID" value="OFJ49444.1"/>
    <property type="molecule type" value="Genomic_DNA"/>
</dbReference>
<proteinExistence type="predicted"/>
<dbReference type="EMBL" id="MAQB02000006">
    <property type="protein sequence ID" value="OFJ47315.1"/>
    <property type="molecule type" value="Genomic_DNA"/>
</dbReference>
<evidence type="ECO:0000259" key="1">
    <source>
        <dbReference type="Pfam" id="PF01548"/>
    </source>
</evidence>
<dbReference type="Proteomes" id="UP000092634">
    <property type="component" value="Unassembled WGS sequence"/>
</dbReference>
<dbReference type="Pfam" id="PF01548">
    <property type="entry name" value="DEDD_Tnp_IS110"/>
    <property type="match status" value="1"/>
</dbReference>
<evidence type="ECO:0000313" key="4">
    <source>
        <dbReference type="EMBL" id="OFJ48548.1"/>
    </source>
</evidence>
<protein>
    <submittedName>
        <fullName evidence="3">IS110 family transposase</fullName>
    </submittedName>
</protein>
<evidence type="ECO:0000259" key="2">
    <source>
        <dbReference type="Pfam" id="PF02371"/>
    </source>
</evidence>
<reference evidence="3 6" key="1">
    <citation type="submission" date="2016-10" db="EMBL/GenBank/DDBJ databases">
        <title>Updated version of Genome Assembly of Janthinobacterium lividum ERGS5:01.</title>
        <authorList>
            <person name="Kumar R."/>
            <person name="Acharya V."/>
            <person name="Singh D."/>
        </authorList>
    </citation>
    <scope>NUCLEOTIDE SEQUENCE [LARGE SCALE GENOMIC DNA]</scope>
    <source>
        <strain evidence="3 6">ERGS5:01</strain>
    </source>
</reference>
<dbReference type="PANTHER" id="PTHR33055:SF3">
    <property type="entry name" value="PUTATIVE TRANSPOSASE FOR IS117-RELATED"/>
    <property type="match status" value="1"/>
</dbReference>
<dbReference type="AlphaFoldDB" id="A0A1B8NN22"/>
<dbReference type="InterPro" id="IPR047650">
    <property type="entry name" value="Transpos_IS110"/>
</dbReference>
<dbReference type="Pfam" id="PF02371">
    <property type="entry name" value="Transposase_20"/>
    <property type="match status" value="1"/>
</dbReference>
<evidence type="ECO:0000313" key="5">
    <source>
        <dbReference type="EMBL" id="OFJ49444.1"/>
    </source>
</evidence>
<feature type="domain" description="Transposase IS110-like N-terminal" evidence="1">
    <location>
        <begin position="20"/>
        <end position="165"/>
    </location>
</feature>
<feature type="domain" description="Transposase IS116/IS110/IS902 C-terminal" evidence="2">
    <location>
        <begin position="208"/>
        <end position="291"/>
    </location>
</feature>